<dbReference type="InterPro" id="IPR017941">
    <property type="entry name" value="Rieske_2Fe-2S"/>
</dbReference>
<dbReference type="EMBL" id="UOEP01000022">
    <property type="protein sequence ID" value="VAW13332.1"/>
    <property type="molecule type" value="Genomic_DNA"/>
</dbReference>
<sequence length="147" mass="16056">MPEMIKRLSKYFIFLLIFLTVGVSCDKKQESIIPSVTFYFSIDLTKPGNSSLNIPGVSTFIPGVGYGGIIVYCAEQGAHYVYDVTCPNEVSLSCKVESKGHDIVAECPCCKSKFILLGGYPTEGPAPESLRQYKVSETPTTLIISNN</sequence>
<protein>
    <recommendedName>
        <fullName evidence="5">Rieske domain-containing protein</fullName>
    </recommendedName>
</protein>
<organism evidence="6">
    <name type="scientific">hydrothermal vent metagenome</name>
    <dbReference type="NCBI Taxonomy" id="652676"/>
    <lineage>
        <taxon>unclassified sequences</taxon>
        <taxon>metagenomes</taxon>
        <taxon>ecological metagenomes</taxon>
    </lineage>
</organism>
<keyword evidence="4" id="KW-0411">Iron-sulfur</keyword>
<dbReference type="Gene3D" id="2.102.10.10">
    <property type="entry name" value="Rieske [2Fe-2S] iron-sulphur domain"/>
    <property type="match status" value="1"/>
</dbReference>
<dbReference type="AlphaFoldDB" id="A0A3B0TFT9"/>
<keyword evidence="3" id="KW-0408">Iron</keyword>
<dbReference type="GO" id="GO:0051537">
    <property type="term" value="F:2 iron, 2 sulfur cluster binding"/>
    <property type="evidence" value="ECO:0007669"/>
    <property type="project" value="UniProtKB-KW"/>
</dbReference>
<evidence type="ECO:0000259" key="5">
    <source>
        <dbReference type="PROSITE" id="PS51296"/>
    </source>
</evidence>
<evidence type="ECO:0000256" key="2">
    <source>
        <dbReference type="ARBA" id="ARBA00022723"/>
    </source>
</evidence>
<dbReference type="GO" id="GO:0046872">
    <property type="term" value="F:metal ion binding"/>
    <property type="evidence" value="ECO:0007669"/>
    <property type="project" value="UniProtKB-KW"/>
</dbReference>
<keyword evidence="1" id="KW-0001">2Fe-2S</keyword>
<dbReference type="PROSITE" id="PS51296">
    <property type="entry name" value="RIESKE"/>
    <property type="match status" value="1"/>
</dbReference>
<gene>
    <name evidence="6" type="ORF">MNBD_BACTEROID01-2800</name>
</gene>
<reference evidence="6" key="1">
    <citation type="submission" date="2018-06" db="EMBL/GenBank/DDBJ databases">
        <authorList>
            <person name="Zhirakovskaya E."/>
        </authorList>
    </citation>
    <scope>NUCLEOTIDE SEQUENCE</scope>
</reference>
<evidence type="ECO:0000256" key="4">
    <source>
        <dbReference type="ARBA" id="ARBA00023014"/>
    </source>
</evidence>
<keyword evidence="2" id="KW-0479">Metal-binding</keyword>
<dbReference type="PROSITE" id="PS51257">
    <property type="entry name" value="PROKAR_LIPOPROTEIN"/>
    <property type="match status" value="1"/>
</dbReference>
<proteinExistence type="predicted"/>
<evidence type="ECO:0000256" key="1">
    <source>
        <dbReference type="ARBA" id="ARBA00022714"/>
    </source>
</evidence>
<dbReference type="SUPFAM" id="SSF50022">
    <property type="entry name" value="ISP domain"/>
    <property type="match status" value="1"/>
</dbReference>
<evidence type="ECO:0000313" key="6">
    <source>
        <dbReference type="EMBL" id="VAW13332.1"/>
    </source>
</evidence>
<evidence type="ECO:0000256" key="3">
    <source>
        <dbReference type="ARBA" id="ARBA00023004"/>
    </source>
</evidence>
<dbReference type="InterPro" id="IPR036922">
    <property type="entry name" value="Rieske_2Fe-2S_sf"/>
</dbReference>
<accession>A0A3B0TFT9</accession>
<feature type="domain" description="Rieske" evidence="5">
    <location>
        <begin position="52"/>
        <end position="144"/>
    </location>
</feature>
<name>A0A3B0TFT9_9ZZZZ</name>